<dbReference type="AlphaFoldDB" id="K6WR93"/>
<organism evidence="1 2">
    <name type="scientific">Gordonia rhizosphera NBRC 16068</name>
    <dbReference type="NCBI Taxonomy" id="1108045"/>
    <lineage>
        <taxon>Bacteria</taxon>
        <taxon>Bacillati</taxon>
        <taxon>Actinomycetota</taxon>
        <taxon>Actinomycetes</taxon>
        <taxon>Mycobacteriales</taxon>
        <taxon>Gordoniaceae</taxon>
        <taxon>Gordonia</taxon>
    </lineage>
</organism>
<dbReference type="EMBL" id="BAHC01000049">
    <property type="protein sequence ID" value="GAB89079.1"/>
    <property type="molecule type" value="Genomic_DNA"/>
</dbReference>
<evidence type="ECO:0000313" key="1">
    <source>
        <dbReference type="EMBL" id="GAB89079.1"/>
    </source>
</evidence>
<reference evidence="1 2" key="1">
    <citation type="submission" date="2012-08" db="EMBL/GenBank/DDBJ databases">
        <title>Whole genome shotgun sequence of Gordonia rhizosphera NBRC 16068.</title>
        <authorList>
            <person name="Takarada H."/>
            <person name="Isaki S."/>
            <person name="Hosoyama A."/>
            <person name="Tsuchikane K."/>
            <person name="Katsumata H."/>
            <person name="Baba S."/>
            <person name="Ohji S."/>
            <person name="Yamazaki S."/>
            <person name="Fujita N."/>
        </authorList>
    </citation>
    <scope>NUCLEOTIDE SEQUENCE [LARGE SCALE GENOMIC DNA]</scope>
    <source>
        <strain evidence="1 2">NBRC 16068</strain>
    </source>
</reference>
<accession>K6WR93</accession>
<comment type="caution">
    <text evidence="1">The sequence shown here is derived from an EMBL/GenBank/DDBJ whole genome shotgun (WGS) entry which is preliminary data.</text>
</comment>
<name>K6WR93_9ACTN</name>
<gene>
    <name evidence="1" type="ORF">GORHZ_049_00120</name>
</gene>
<dbReference type="Proteomes" id="UP000008363">
    <property type="component" value="Unassembled WGS sequence"/>
</dbReference>
<evidence type="ECO:0000313" key="2">
    <source>
        <dbReference type="Proteomes" id="UP000008363"/>
    </source>
</evidence>
<sequence length="133" mass="14386">MAPTTDTGWIHLPTGEVCADPVTCTHDQTAESAELHGPNLAAVNLCATLRGVPFSQALIDSLRDWRDALDRQISNHAVAAASWLAPATDDVLPGADAVRYAESAHHQQRITTLIARRDLADHMLAGADDQHYR</sequence>
<proteinExistence type="predicted"/>
<dbReference type="eggNOG" id="ENOG5030F2I">
    <property type="taxonomic scope" value="Bacteria"/>
</dbReference>
<dbReference type="OrthoDB" id="4578480at2"/>
<dbReference type="RefSeq" id="WP_006330972.1">
    <property type="nucleotide sequence ID" value="NZ_BAHC01000049.1"/>
</dbReference>
<keyword evidence="2" id="KW-1185">Reference proteome</keyword>
<protein>
    <submittedName>
        <fullName evidence="1">Uncharacterized protein</fullName>
    </submittedName>
</protein>